<feature type="domain" description="HTH araC/xylS-type" evidence="3">
    <location>
        <begin position="216"/>
        <end position="314"/>
    </location>
</feature>
<organism evidence="4 5">
    <name type="scientific">Pectobacterium fontis</name>
    <dbReference type="NCBI Taxonomy" id="2558042"/>
    <lineage>
        <taxon>Bacteria</taxon>
        <taxon>Pseudomonadati</taxon>
        <taxon>Pseudomonadota</taxon>
        <taxon>Gammaproteobacteria</taxon>
        <taxon>Enterobacterales</taxon>
        <taxon>Pectobacteriaceae</taxon>
        <taxon>Pectobacterium</taxon>
    </lineage>
</organism>
<reference evidence="4 5" key="1">
    <citation type="submission" date="2014-10" db="EMBL/GenBank/DDBJ databases">
        <title>Genome sequence of Pectobacterium carotovorum M022.</title>
        <authorList>
            <person name="Chan K.-G."/>
            <person name="Tan W.-S."/>
        </authorList>
    </citation>
    <scope>NUCLEOTIDE SEQUENCE [LARGE SCALE GENOMIC DNA]</scope>
    <source>
        <strain evidence="4 5">M022</strain>
    </source>
</reference>
<dbReference type="SMART" id="SM00342">
    <property type="entry name" value="HTH_ARAC"/>
    <property type="match status" value="1"/>
</dbReference>
<dbReference type="EMBL" id="JSXC01000033">
    <property type="protein sequence ID" value="KHN51482.1"/>
    <property type="molecule type" value="Genomic_DNA"/>
</dbReference>
<dbReference type="Gene3D" id="1.10.10.60">
    <property type="entry name" value="Homeodomain-like"/>
    <property type="match status" value="1"/>
</dbReference>
<dbReference type="InterPro" id="IPR052158">
    <property type="entry name" value="INH-QAR"/>
</dbReference>
<dbReference type="NCBIfam" id="NF006902">
    <property type="entry name" value="PRK09393.1"/>
    <property type="match status" value="1"/>
</dbReference>
<dbReference type="Gene3D" id="3.40.50.880">
    <property type="match status" value="1"/>
</dbReference>
<sequence length="333" mass="36541">MFNPLVVVLAYDGLCTFEFGIAVEIFGLPRPEMGEKWYQFAVAGLESGPMRATGGIHVVTDGGLELLAKAGTIIIPGWKGSDVPVPRHLIDALRQAHQQGARLLSICSGVFVLAATGLLSGRRATTHWRYSDTLKTQYPDINIAPDVLYIDEGTLLTSAGSAAGIDLGLHLIRRDYGSKAANQVARRLVVAPHRDGGQAQYIEKAVPIDYERSRLGPLIDYVRANLAETYSVTRLATMSCMSPRTFLRRFSAATGTTPARWLLAERLNTARDLLENTRLSVEKIAEAVGFGKAASLRHHFRQQLHLTPSTYRLRFGQRTHDIPEDLATHEGGI</sequence>
<dbReference type="Proteomes" id="UP000053038">
    <property type="component" value="Unassembled WGS sequence"/>
</dbReference>
<dbReference type="PANTHER" id="PTHR43130:SF3">
    <property type="entry name" value="HTH-TYPE TRANSCRIPTIONAL REGULATOR RV1931C"/>
    <property type="match status" value="1"/>
</dbReference>
<evidence type="ECO:0000313" key="5">
    <source>
        <dbReference type="Proteomes" id="UP000053038"/>
    </source>
</evidence>
<accession>A0A7V8IJR6</accession>
<dbReference type="GO" id="GO:0043565">
    <property type="term" value="F:sequence-specific DNA binding"/>
    <property type="evidence" value="ECO:0007669"/>
    <property type="project" value="InterPro"/>
</dbReference>
<dbReference type="SUPFAM" id="SSF46689">
    <property type="entry name" value="Homeodomain-like"/>
    <property type="match status" value="2"/>
</dbReference>
<dbReference type="AlphaFoldDB" id="A0A7V8IJR6"/>
<evidence type="ECO:0000313" key="4">
    <source>
        <dbReference type="EMBL" id="KHN51482.1"/>
    </source>
</evidence>
<comment type="caution">
    <text evidence="4">The sequence shown here is derived from an EMBL/GenBank/DDBJ whole genome shotgun (WGS) entry which is preliminary data.</text>
</comment>
<dbReference type="Pfam" id="PF12833">
    <property type="entry name" value="HTH_18"/>
    <property type="match status" value="1"/>
</dbReference>
<dbReference type="CDD" id="cd03137">
    <property type="entry name" value="GATase1_AraC_1"/>
    <property type="match status" value="1"/>
</dbReference>
<dbReference type="InterPro" id="IPR029062">
    <property type="entry name" value="Class_I_gatase-like"/>
</dbReference>
<keyword evidence="1" id="KW-0805">Transcription regulation</keyword>
<dbReference type="Pfam" id="PF01965">
    <property type="entry name" value="DJ-1_PfpI"/>
    <property type="match status" value="1"/>
</dbReference>
<keyword evidence="2" id="KW-0804">Transcription</keyword>
<evidence type="ECO:0000259" key="3">
    <source>
        <dbReference type="PROSITE" id="PS01124"/>
    </source>
</evidence>
<dbReference type="PANTHER" id="PTHR43130">
    <property type="entry name" value="ARAC-FAMILY TRANSCRIPTIONAL REGULATOR"/>
    <property type="match status" value="1"/>
</dbReference>
<keyword evidence="5" id="KW-1185">Reference proteome</keyword>
<gene>
    <name evidence="4" type="primary">ftrA</name>
    <name evidence="4" type="ORF">OI69_10660</name>
</gene>
<dbReference type="SUPFAM" id="SSF52317">
    <property type="entry name" value="Class I glutamine amidotransferase-like"/>
    <property type="match status" value="1"/>
</dbReference>
<dbReference type="PROSITE" id="PS01124">
    <property type="entry name" value="HTH_ARAC_FAMILY_2"/>
    <property type="match status" value="1"/>
</dbReference>
<dbReference type="GO" id="GO:0003700">
    <property type="term" value="F:DNA-binding transcription factor activity"/>
    <property type="evidence" value="ECO:0007669"/>
    <property type="project" value="InterPro"/>
</dbReference>
<evidence type="ECO:0000256" key="2">
    <source>
        <dbReference type="ARBA" id="ARBA00023163"/>
    </source>
</evidence>
<proteinExistence type="predicted"/>
<dbReference type="RefSeq" id="WP_039349884.1">
    <property type="nucleotide sequence ID" value="NZ_JSXC01000033.1"/>
</dbReference>
<dbReference type="InterPro" id="IPR009057">
    <property type="entry name" value="Homeodomain-like_sf"/>
</dbReference>
<dbReference type="OrthoDB" id="9803764at2"/>
<protein>
    <submittedName>
        <fullName evidence="4">Transcriptional regulator</fullName>
    </submittedName>
</protein>
<name>A0A7V8IJR6_9GAMM</name>
<dbReference type="InterPro" id="IPR002818">
    <property type="entry name" value="DJ-1/PfpI"/>
</dbReference>
<dbReference type="InterPro" id="IPR018060">
    <property type="entry name" value="HTH_AraC"/>
</dbReference>
<evidence type="ECO:0000256" key="1">
    <source>
        <dbReference type="ARBA" id="ARBA00023015"/>
    </source>
</evidence>